<keyword evidence="7 14" id="KW-0547">Nucleotide-binding</keyword>
<evidence type="ECO:0000256" key="14">
    <source>
        <dbReference type="RuleBase" id="RU366026"/>
    </source>
</evidence>
<dbReference type="Pfam" id="PF01923">
    <property type="entry name" value="Cob_adeno_trans"/>
    <property type="match status" value="1"/>
</dbReference>
<gene>
    <name evidence="16" type="ORF">EHYA_00200</name>
</gene>
<evidence type="ECO:0000256" key="13">
    <source>
        <dbReference type="ARBA" id="ARBA00048692"/>
    </source>
</evidence>
<comment type="catalytic activity">
    <reaction evidence="12 14">
        <text>2 cob(II)yrinate a,c diamide + reduced [electron-transfer flavoprotein] + 2 ATP = 2 adenosylcob(III)yrinate a,c-diamide + 2 triphosphate + oxidized [electron-transfer flavoprotein] + 3 H(+)</text>
        <dbReference type="Rhea" id="RHEA:11528"/>
        <dbReference type="Rhea" id="RHEA-COMP:10685"/>
        <dbReference type="Rhea" id="RHEA-COMP:10686"/>
        <dbReference type="ChEBI" id="CHEBI:15378"/>
        <dbReference type="ChEBI" id="CHEBI:18036"/>
        <dbReference type="ChEBI" id="CHEBI:30616"/>
        <dbReference type="ChEBI" id="CHEBI:57692"/>
        <dbReference type="ChEBI" id="CHEBI:58307"/>
        <dbReference type="ChEBI" id="CHEBI:58503"/>
        <dbReference type="ChEBI" id="CHEBI:58537"/>
        <dbReference type="EC" id="2.5.1.17"/>
    </reaction>
</comment>
<evidence type="ECO:0000256" key="4">
    <source>
        <dbReference type="ARBA" id="ARBA00020963"/>
    </source>
</evidence>
<protein>
    <recommendedName>
        <fullName evidence="4 14">Corrinoid adenosyltransferase</fullName>
        <ecNumber evidence="3 14">2.5.1.17</ecNumber>
    </recommendedName>
    <alternativeName>
        <fullName evidence="9 14">Cob(II)alamin adenosyltransferase</fullName>
    </alternativeName>
    <alternativeName>
        <fullName evidence="11 14">Cob(II)yrinic acid a,c-diamide adenosyltransferase</fullName>
    </alternativeName>
    <alternativeName>
        <fullName evidence="10 14">Cobinamide/cobalamin adenosyltransferase</fullName>
    </alternativeName>
</protein>
<evidence type="ECO:0000256" key="2">
    <source>
        <dbReference type="ARBA" id="ARBA00007487"/>
    </source>
</evidence>
<dbReference type="OrthoDB" id="9778896at2"/>
<dbReference type="AlphaFoldDB" id="A0A401YDB8"/>
<dbReference type="Proteomes" id="UP000286931">
    <property type="component" value="Unassembled WGS sequence"/>
</dbReference>
<dbReference type="UniPathway" id="UPA00148">
    <property type="reaction ID" value="UER00233"/>
</dbReference>
<comment type="caution">
    <text evidence="16">The sequence shown here is derived from an EMBL/GenBank/DDBJ whole genome shotgun (WGS) entry which is preliminary data.</text>
</comment>
<evidence type="ECO:0000313" key="17">
    <source>
        <dbReference type="Proteomes" id="UP000286931"/>
    </source>
</evidence>
<comment type="pathway">
    <text evidence="1 14">Cofactor biosynthesis; adenosylcobalamin biosynthesis; adenosylcobalamin from cob(II)yrinate a,c-diamide: step 2/7.</text>
</comment>
<evidence type="ECO:0000256" key="1">
    <source>
        <dbReference type="ARBA" id="ARBA00005121"/>
    </source>
</evidence>
<comment type="catalytic activity">
    <reaction evidence="13 14">
        <text>2 cob(II)alamin + reduced [electron-transfer flavoprotein] + 2 ATP = 2 adenosylcob(III)alamin + 2 triphosphate + oxidized [electron-transfer flavoprotein] + 3 H(+)</text>
        <dbReference type="Rhea" id="RHEA:28671"/>
        <dbReference type="Rhea" id="RHEA-COMP:10685"/>
        <dbReference type="Rhea" id="RHEA-COMP:10686"/>
        <dbReference type="ChEBI" id="CHEBI:15378"/>
        <dbReference type="ChEBI" id="CHEBI:16304"/>
        <dbReference type="ChEBI" id="CHEBI:18036"/>
        <dbReference type="ChEBI" id="CHEBI:18408"/>
        <dbReference type="ChEBI" id="CHEBI:30616"/>
        <dbReference type="ChEBI" id="CHEBI:57692"/>
        <dbReference type="ChEBI" id="CHEBI:58307"/>
        <dbReference type="EC" id="2.5.1.17"/>
    </reaction>
</comment>
<dbReference type="GO" id="GO:0009236">
    <property type="term" value="P:cobalamin biosynthetic process"/>
    <property type="evidence" value="ECO:0007669"/>
    <property type="project" value="UniProtKB-UniRule"/>
</dbReference>
<dbReference type="PANTHER" id="PTHR12213">
    <property type="entry name" value="CORRINOID ADENOSYLTRANSFERASE"/>
    <property type="match status" value="1"/>
</dbReference>
<dbReference type="NCBIfam" id="TIGR00636">
    <property type="entry name" value="PduO_Nterm"/>
    <property type="match status" value="1"/>
</dbReference>
<feature type="domain" description="Cobalamin adenosyltransferase-like" evidence="15">
    <location>
        <begin position="3"/>
        <end position="167"/>
    </location>
</feature>
<keyword evidence="8 14" id="KW-0067">ATP-binding</keyword>
<dbReference type="PANTHER" id="PTHR12213:SF0">
    <property type="entry name" value="CORRINOID ADENOSYLTRANSFERASE MMAB"/>
    <property type="match status" value="1"/>
</dbReference>
<evidence type="ECO:0000259" key="15">
    <source>
        <dbReference type="Pfam" id="PF01923"/>
    </source>
</evidence>
<evidence type="ECO:0000256" key="12">
    <source>
        <dbReference type="ARBA" id="ARBA00048555"/>
    </source>
</evidence>
<dbReference type="Gene3D" id="1.20.1200.10">
    <property type="entry name" value="Cobalamin adenosyltransferase-like"/>
    <property type="match status" value="1"/>
</dbReference>
<dbReference type="RefSeq" id="WP_126634917.1">
    <property type="nucleotide sequence ID" value="NZ_BIFH01000013.1"/>
</dbReference>
<keyword evidence="6 14" id="KW-0808">Transferase</keyword>
<sequence length="183" mass="19556">MKLYTRGGDRGETGIWGERRIGKDSVRIETIGSVDECNAMIGLALAAGLPERAVSVLRGVQKTLFVVGGELMAPSRVGSGAELPRPTGGEIRELEDRIDELDAATPPLTNFILPGGSLAAAHLHVARAVCRRAERGAVALNRQEPVGEFVLAYLNRLADLLFALARSVNHEAGVPEELWAPRG</sequence>
<evidence type="ECO:0000256" key="8">
    <source>
        <dbReference type="ARBA" id="ARBA00022840"/>
    </source>
</evidence>
<dbReference type="GO" id="GO:0008817">
    <property type="term" value="F:corrinoid adenosyltransferase activity"/>
    <property type="evidence" value="ECO:0007669"/>
    <property type="project" value="UniProtKB-UniRule"/>
</dbReference>
<evidence type="ECO:0000313" key="16">
    <source>
        <dbReference type="EMBL" id="GCD92562.1"/>
    </source>
</evidence>
<comment type="similarity">
    <text evidence="2 14">Belongs to the Cob(I)alamin adenosyltransferase family.</text>
</comment>
<evidence type="ECO:0000256" key="10">
    <source>
        <dbReference type="ARBA" id="ARBA00033334"/>
    </source>
</evidence>
<organism evidence="16 17">
    <name type="scientific">Embleya hyalina</name>
    <dbReference type="NCBI Taxonomy" id="516124"/>
    <lineage>
        <taxon>Bacteria</taxon>
        <taxon>Bacillati</taxon>
        <taxon>Actinomycetota</taxon>
        <taxon>Actinomycetes</taxon>
        <taxon>Kitasatosporales</taxon>
        <taxon>Streptomycetaceae</taxon>
        <taxon>Embleya</taxon>
    </lineage>
</organism>
<evidence type="ECO:0000256" key="3">
    <source>
        <dbReference type="ARBA" id="ARBA00012454"/>
    </source>
</evidence>
<dbReference type="EC" id="2.5.1.17" evidence="3 14"/>
<evidence type="ECO:0000256" key="6">
    <source>
        <dbReference type="ARBA" id="ARBA00022679"/>
    </source>
</evidence>
<evidence type="ECO:0000256" key="5">
    <source>
        <dbReference type="ARBA" id="ARBA00022573"/>
    </source>
</evidence>
<evidence type="ECO:0000256" key="7">
    <source>
        <dbReference type="ARBA" id="ARBA00022741"/>
    </source>
</evidence>
<dbReference type="InterPro" id="IPR029499">
    <property type="entry name" value="PduO-typ"/>
</dbReference>
<keyword evidence="17" id="KW-1185">Reference proteome</keyword>
<dbReference type="InterPro" id="IPR036451">
    <property type="entry name" value="CblAdoTrfase-like_sf"/>
</dbReference>
<reference evidence="16 17" key="1">
    <citation type="submission" date="2018-12" db="EMBL/GenBank/DDBJ databases">
        <title>Draft genome sequence of Embleya hyalina NBRC 13850T.</title>
        <authorList>
            <person name="Komaki H."/>
            <person name="Hosoyama A."/>
            <person name="Kimura A."/>
            <person name="Ichikawa N."/>
            <person name="Tamura T."/>
        </authorList>
    </citation>
    <scope>NUCLEOTIDE SEQUENCE [LARGE SCALE GENOMIC DNA]</scope>
    <source>
        <strain evidence="16 17">NBRC 13850</strain>
    </source>
</reference>
<dbReference type="EMBL" id="BIFH01000013">
    <property type="protein sequence ID" value="GCD92562.1"/>
    <property type="molecule type" value="Genomic_DNA"/>
</dbReference>
<keyword evidence="5 14" id="KW-0169">Cobalamin biosynthesis</keyword>
<name>A0A401YDB8_9ACTN</name>
<proteinExistence type="inferred from homology"/>
<evidence type="ECO:0000256" key="9">
    <source>
        <dbReference type="ARBA" id="ARBA00031529"/>
    </source>
</evidence>
<evidence type="ECO:0000256" key="11">
    <source>
        <dbReference type="ARBA" id="ARBA00033354"/>
    </source>
</evidence>
<accession>A0A401YDB8</accession>
<dbReference type="SUPFAM" id="SSF89028">
    <property type="entry name" value="Cobalamin adenosyltransferase-like"/>
    <property type="match status" value="1"/>
</dbReference>
<dbReference type="GO" id="GO:0005524">
    <property type="term" value="F:ATP binding"/>
    <property type="evidence" value="ECO:0007669"/>
    <property type="project" value="UniProtKB-UniRule"/>
</dbReference>
<dbReference type="InterPro" id="IPR016030">
    <property type="entry name" value="CblAdoTrfase-like"/>
</dbReference>